<keyword evidence="7" id="KW-1185">Reference proteome</keyword>
<dbReference type="PANTHER" id="PTHR43280:SF32">
    <property type="entry name" value="TRANSCRIPTIONAL REGULATORY PROTEIN"/>
    <property type="match status" value="1"/>
</dbReference>
<dbReference type="PANTHER" id="PTHR43280">
    <property type="entry name" value="ARAC-FAMILY TRANSCRIPTIONAL REGULATOR"/>
    <property type="match status" value="1"/>
</dbReference>
<dbReference type="Gene3D" id="1.10.10.60">
    <property type="entry name" value="Homeodomain-like"/>
    <property type="match status" value="1"/>
</dbReference>
<feature type="region of interest" description="Disordered" evidence="4">
    <location>
        <begin position="80"/>
        <end position="110"/>
    </location>
</feature>
<proteinExistence type="predicted"/>
<evidence type="ECO:0000313" key="6">
    <source>
        <dbReference type="EMBL" id="MBG0560244.1"/>
    </source>
</evidence>
<name>A0A931BZ55_9ACTN</name>
<evidence type="ECO:0000313" key="7">
    <source>
        <dbReference type="Proteomes" id="UP000598146"/>
    </source>
</evidence>
<dbReference type="EMBL" id="JADQTO010000001">
    <property type="protein sequence ID" value="MBG0560244.1"/>
    <property type="molecule type" value="Genomic_DNA"/>
</dbReference>
<gene>
    <name evidence="6" type="ORF">I4J89_02035</name>
</gene>
<organism evidence="6 7">
    <name type="scientific">Actinoplanes aureus</name>
    <dbReference type="NCBI Taxonomy" id="2792083"/>
    <lineage>
        <taxon>Bacteria</taxon>
        <taxon>Bacillati</taxon>
        <taxon>Actinomycetota</taxon>
        <taxon>Actinomycetes</taxon>
        <taxon>Micromonosporales</taxon>
        <taxon>Micromonosporaceae</taxon>
        <taxon>Actinoplanes</taxon>
    </lineage>
</organism>
<keyword evidence="3" id="KW-0804">Transcription</keyword>
<dbReference type="InterPro" id="IPR037923">
    <property type="entry name" value="HTH-like"/>
</dbReference>
<dbReference type="SMART" id="SM00342">
    <property type="entry name" value="HTH_ARAC"/>
    <property type="match status" value="1"/>
</dbReference>
<dbReference type="InterPro" id="IPR018060">
    <property type="entry name" value="HTH_AraC"/>
</dbReference>
<sequence>MPALIHVTDPMAARLPPEWAGIGSCPLPVAAGAATDLLGCHALVLTVTGRLIAEIDFTQHTCEPGTLLWLRPGQAVRFEKPAAARGRAEQTGPDPDGEVPGDARDEKDEPGPAVTIIFRSGLFAPDELPGLTPDDPDGPAREPLTLPDPDAFRAAFERLARDTEGVPGAAAAALLRHELAALLLRLSLLDPGPAAAGHVESRTFERFRRRLEEGYPHTRRVEDYAAELSCSVRTLTRASLALTGRTAKQVVDDRVALQARRLLAATPLSVAEVGRSLGFGEPTNFGRFFHRETGLSPGQFRARFTTDRPSGIPGQRPPVD</sequence>
<keyword evidence="1" id="KW-0805">Transcription regulation</keyword>
<accession>A0A931BZ55</accession>
<feature type="region of interest" description="Disordered" evidence="4">
    <location>
        <begin position="300"/>
        <end position="320"/>
    </location>
</feature>
<dbReference type="Proteomes" id="UP000598146">
    <property type="component" value="Unassembled WGS sequence"/>
</dbReference>
<feature type="compositionally biased region" description="Basic and acidic residues" evidence="4">
    <location>
        <begin position="101"/>
        <end position="110"/>
    </location>
</feature>
<dbReference type="AlphaFoldDB" id="A0A931BZ55"/>
<dbReference type="PROSITE" id="PS01124">
    <property type="entry name" value="HTH_ARAC_FAMILY_2"/>
    <property type="match status" value="1"/>
</dbReference>
<dbReference type="GO" id="GO:0043565">
    <property type="term" value="F:sequence-specific DNA binding"/>
    <property type="evidence" value="ECO:0007669"/>
    <property type="project" value="InterPro"/>
</dbReference>
<dbReference type="RefSeq" id="WP_196412044.1">
    <property type="nucleotide sequence ID" value="NZ_JADQTO010000001.1"/>
</dbReference>
<evidence type="ECO:0000256" key="1">
    <source>
        <dbReference type="ARBA" id="ARBA00023015"/>
    </source>
</evidence>
<evidence type="ECO:0000256" key="4">
    <source>
        <dbReference type="SAM" id="MobiDB-lite"/>
    </source>
</evidence>
<dbReference type="Pfam" id="PF12833">
    <property type="entry name" value="HTH_18"/>
    <property type="match status" value="1"/>
</dbReference>
<feature type="domain" description="HTH araC/xylS-type" evidence="5">
    <location>
        <begin position="205"/>
        <end position="303"/>
    </location>
</feature>
<dbReference type="GO" id="GO:0003700">
    <property type="term" value="F:DNA-binding transcription factor activity"/>
    <property type="evidence" value="ECO:0007669"/>
    <property type="project" value="InterPro"/>
</dbReference>
<protein>
    <submittedName>
        <fullName evidence="6">Helix-turn-helix transcriptional regulator</fullName>
    </submittedName>
</protein>
<dbReference type="InterPro" id="IPR009057">
    <property type="entry name" value="Homeodomain-like_sf"/>
</dbReference>
<evidence type="ECO:0000259" key="5">
    <source>
        <dbReference type="PROSITE" id="PS01124"/>
    </source>
</evidence>
<evidence type="ECO:0000256" key="2">
    <source>
        <dbReference type="ARBA" id="ARBA00023125"/>
    </source>
</evidence>
<keyword evidence="2" id="KW-0238">DNA-binding</keyword>
<reference evidence="6" key="1">
    <citation type="submission" date="2020-11" db="EMBL/GenBank/DDBJ databases">
        <title>Isolation and identification of active actinomycetes.</title>
        <authorList>
            <person name="Sun X."/>
        </authorList>
    </citation>
    <scope>NUCLEOTIDE SEQUENCE</scope>
    <source>
        <strain evidence="6">NEAU-A11</strain>
    </source>
</reference>
<dbReference type="SUPFAM" id="SSF51215">
    <property type="entry name" value="Regulatory protein AraC"/>
    <property type="match status" value="1"/>
</dbReference>
<evidence type="ECO:0000256" key="3">
    <source>
        <dbReference type="ARBA" id="ARBA00023163"/>
    </source>
</evidence>
<comment type="caution">
    <text evidence="6">The sequence shown here is derived from an EMBL/GenBank/DDBJ whole genome shotgun (WGS) entry which is preliminary data.</text>
</comment>
<dbReference type="SUPFAM" id="SSF46689">
    <property type="entry name" value="Homeodomain-like"/>
    <property type="match status" value="1"/>
</dbReference>
<feature type="region of interest" description="Disordered" evidence="4">
    <location>
        <begin position="124"/>
        <end position="144"/>
    </location>
</feature>